<dbReference type="Pfam" id="PF01494">
    <property type="entry name" value="FAD_binding_3"/>
    <property type="match status" value="1"/>
</dbReference>
<dbReference type="PANTHER" id="PTHR47469:SF2">
    <property type="entry name" value="OS06G0597600 PROTEIN"/>
    <property type="match status" value="1"/>
</dbReference>
<gene>
    <name evidence="2" type="ORF">CUMW_267920</name>
</gene>
<dbReference type="Gene3D" id="3.50.50.60">
    <property type="entry name" value="FAD/NAD(P)-binding domain"/>
    <property type="match status" value="1"/>
</dbReference>
<dbReference type="SUPFAM" id="SSF51905">
    <property type="entry name" value="FAD/NAD(P)-binding domain"/>
    <property type="match status" value="1"/>
</dbReference>
<dbReference type="PRINTS" id="PR00420">
    <property type="entry name" value="RNGMNOXGNASE"/>
</dbReference>
<feature type="domain" description="FAD-binding" evidence="1">
    <location>
        <begin position="315"/>
        <end position="354"/>
    </location>
</feature>
<evidence type="ECO:0000259" key="1">
    <source>
        <dbReference type="Pfam" id="PF01494"/>
    </source>
</evidence>
<name>A0A2H5QWF9_CITUN</name>
<proteinExistence type="predicted"/>
<dbReference type="AlphaFoldDB" id="A0A2H5QWF9"/>
<protein>
    <recommendedName>
        <fullName evidence="1">FAD-binding domain-containing protein</fullName>
    </recommendedName>
</protein>
<dbReference type="Proteomes" id="UP000236630">
    <property type="component" value="Unassembled WGS sequence"/>
</dbReference>
<keyword evidence="3" id="KW-1185">Reference proteome</keyword>
<dbReference type="GO" id="GO:0071949">
    <property type="term" value="F:FAD binding"/>
    <property type="evidence" value="ECO:0007669"/>
    <property type="project" value="InterPro"/>
</dbReference>
<accession>A0A2H5QWF9</accession>
<dbReference type="PANTHER" id="PTHR47469">
    <property type="entry name" value="MONOOXYGENASE-LIKE"/>
    <property type="match status" value="1"/>
</dbReference>
<comment type="caution">
    <text evidence="2">The sequence shown here is derived from an EMBL/GenBank/DDBJ whole genome shotgun (WGS) entry which is preliminary data.</text>
</comment>
<evidence type="ECO:0000313" key="3">
    <source>
        <dbReference type="Proteomes" id="UP000236630"/>
    </source>
</evidence>
<dbReference type="InterPro" id="IPR053212">
    <property type="entry name" value="DHP_3-monooxygenase"/>
</dbReference>
<dbReference type="SUPFAM" id="SSF54373">
    <property type="entry name" value="FAD-linked reductases, C-terminal domain"/>
    <property type="match status" value="1"/>
</dbReference>
<reference evidence="2 3" key="1">
    <citation type="journal article" date="2017" name="Front. Genet.">
        <title>Draft sequencing of the heterozygous diploid genome of Satsuma (Citrus unshiu Marc.) using a hybrid assembly approach.</title>
        <authorList>
            <person name="Shimizu T."/>
            <person name="Tanizawa Y."/>
            <person name="Mochizuki T."/>
            <person name="Nagasaki H."/>
            <person name="Yoshioka T."/>
            <person name="Toyoda A."/>
            <person name="Fujiyama A."/>
            <person name="Kaminuma E."/>
            <person name="Nakamura Y."/>
        </authorList>
    </citation>
    <scope>NUCLEOTIDE SEQUENCE [LARGE SCALE GENOMIC DNA]</scope>
    <source>
        <strain evidence="3">cv. Miyagawa wase</strain>
    </source>
</reference>
<dbReference type="EMBL" id="BDQV01001011">
    <property type="protein sequence ID" value="GAY68917.1"/>
    <property type="molecule type" value="Genomic_DNA"/>
</dbReference>
<dbReference type="InterPro" id="IPR036188">
    <property type="entry name" value="FAD/NAD-bd_sf"/>
</dbReference>
<organism evidence="2 3">
    <name type="scientific">Citrus unshiu</name>
    <name type="common">Satsuma mandarin</name>
    <name type="synonym">Citrus nobilis var. unshiu</name>
    <dbReference type="NCBI Taxonomy" id="55188"/>
    <lineage>
        <taxon>Eukaryota</taxon>
        <taxon>Viridiplantae</taxon>
        <taxon>Streptophyta</taxon>
        <taxon>Embryophyta</taxon>
        <taxon>Tracheophyta</taxon>
        <taxon>Spermatophyta</taxon>
        <taxon>Magnoliopsida</taxon>
        <taxon>eudicotyledons</taxon>
        <taxon>Gunneridae</taxon>
        <taxon>Pentapetalae</taxon>
        <taxon>rosids</taxon>
        <taxon>malvids</taxon>
        <taxon>Sapindales</taxon>
        <taxon>Rutaceae</taxon>
        <taxon>Aurantioideae</taxon>
        <taxon>Citrus</taxon>
    </lineage>
</organism>
<evidence type="ECO:0000313" key="2">
    <source>
        <dbReference type="EMBL" id="GAY68917.1"/>
    </source>
</evidence>
<sequence>MRERMRKPKAIIVGGSIAGISCAKALILAGWDVVVIEKTRGPPTGNPTGAGIALHLLSQKIVKSWLHQPDLLHNITLPLTIDQNRAVDREKNICRVLARDENFNYLQAHWTDLHGLIYNTLPVEIVFWGHLYLTFCISHDKSTVNVKAKNLRTDVIIDVVGDLLVAADGSRSSVRQTFLPDSKLRYTGYCAWRGVFDFSENENSETIQGIRKAYPELGNGVHTDLVPGTHTVLYELMYKRLNWIWYITQPELACFILPFICIRGGSATMKVSSDMIKKMHQEVEKICAPEHATVIKETKEPFLNLIADCDPLTQIYWDNVVLIGDAAHPITPHCARSTNMAIADAAVLGKCLERWGPENLHSALEEHKSVRLPVTNKQVLHSRRVGLIKLGLPLPDRGLLIQTQQVLRIKQRSLPFFDDVPATLE</sequence>
<dbReference type="InterPro" id="IPR002938">
    <property type="entry name" value="FAD-bd"/>
</dbReference>
<dbReference type="STRING" id="55188.A0A2H5QWF9"/>
<dbReference type="PROSITE" id="PS51257">
    <property type="entry name" value="PROKAR_LIPOPROTEIN"/>
    <property type="match status" value="1"/>
</dbReference>